<name>A0ABS2WJ91_9BACL</name>
<keyword evidence="1" id="KW-0732">Signal</keyword>
<feature type="domain" description="YhfM-like" evidence="2">
    <location>
        <begin position="29"/>
        <end position="127"/>
    </location>
</feature>
<organism evidence="3 4">
    <name type="scientific">Polycladomyces zharkentensis</name>
    <dbReference type="NCBI Taxonomy" id="2807616"/>
    <lineage>
        <taxon>Bacteria</taxon>
        <taxon>Bacillati</taxon>
        <taxon>Bacillota</taxon>
        <taxon>Bacilli</taxon>
        <taxon>Bacillales</taxon>
        <taxon>Thermoactinomycetaceae</taxon>
        <taxon>Polycladomyces</taxon>
    </lineage>
</organism>
<dbReference type="Pfam" id="PF26353">
    <property type="entry name" value="YhfM"/>
    <property type="match status" value="1"/>
</dbReference>
<dbReference type="InterPro" id="IPR058780">
    <property type="entry name" value="YhfM-like_dom"/>
</dbReference>
<evidence type="ECO:0000259" key="2">
    <source>
        <dbReference type="Pfam" id="PF26353"/>
    </source>
</evidence>
<dbReference type="PROSITE" id="PS51257">
    <property type="entry name" value="PROKAR_LIPOPROTEIN"/>
    <property type="match status" value="1"/>
</dbReference>
<evidence type="ECO:0000256" key="1">
    <source>
        <dbReference type="SAM" id="SignalP"/>
    </source>
</evidence>
<dbReference type="Proteomes" id="UP001177120">
    <property type="component" value="Unassembled WGS sequence"/>
</dbReference>
<reference evidence="3" key="1">
    <citation type="journal article" date="2024" name="Int. J. Syst. Evol. Microbiol.">
        <title>Polycladomyces zharkentensis sp. nov., a novel thermophilic cellulose- and starch-degrading member of the Bacillota from a geothermal aquifer in Kazakhstan.</title>
        <authorList>
            <person name="Mashzhan A."/>
            <person name="Kistaubayeva A."/>
            <person name="Javier-Lopez R."/>
            <person name="Bissenova U."/>
            <person name="Bissenbay A."/>
            <person name="Birkeland N.K."/>
        </authorList>
    </citation>
    <scope>NUCLEOTIDE SEQUENCE</scope>
    <source>
        <strain evidence="3">ZKZ2T</strain>
    </source>
</reference>
<comment type="caution">
    <text evidence="3">The sequence shown here is derived from an EMBL/GenBank/DDBJ whole genome shotgun (WGS) entry which is preliminary data.</text>
</comment>
<accession>A0ABS2WJ91</accession>
<feature type="chain" id="PRO_5046778195" description="YhfM-like domain-containing protein" evidence="1">
    <location>
        <begin position="22"/>
        <end position="156"/>
    </location>
</feature>
<evidence type="ECO:0000313" key="4">
    <source>
        <dbReference type="Proteomes" id="UP001177120"/>
    </source>
</evidence>
<dbReference type="RefSeq" id="WP_205494812.1">
    <property type="nucleotide sequence ID" value="NZ_JAFHAP010000008.1"/>
</dbReference>
<protein>
    <recommendedName>
        <fullName evidence="2">YhfM-like domain-containing protein</fullName>
    </recommendedName>
</protein>
<sequence>MRKISFLLCFCVLLLGLVGCSEMPARKPIAIVIQKTNGYKTTIDETKIVEKVMTIVENVNWKEGTNPSMSRKEDARFQVNYENKEKETYLVWFGKYGNAEFIRVSAKGSTYGTLMKADQAKQLREILFCYSAWVDRLICWRNTVSNFRKTDSGIAV</sequence>
<evidence type="ECO:0000313" key="3">
    <source>
        <dbReference type="EMBL" id="MBN2909604.1"/>
    </source>
</evidence>
<proteinExistence type="predicted"/>
<keyword evidence="4" id="KW-1185">Reference proteome</keyword>
<gene>
    <name evidence="3" type="ORF">JQC72_08700</name>
</gene>
<feature type="signal peptide" evidence="1">
    <location>
        <begin position="1"/>
        <end position="21"/>
    </location>
</feature>
<dbReference type="EMBL" id="JAFHAP010000008">
    <property type="protein sequence ID" value="MBN2909604.1"/>
    <property type="molecule type" value="Genomic_DNA"/>
</dbReference>